<sequence>MAEVIAGIEIPETAAVAEATTHIRETTAPVIYHHSRRVYFFAQLFAQRLGLKPDPELLYVASLFHDYGLLTPFSAVEQRFEVDGADHASTFLLDRDFSAAAARTVWEAIALHTTPGIPGRMGPEIATTQLGVMTDVIGAGLDGLEQDRVDEILAAHPRGDFKNEFLRMQVDGMRNRPDTTIGTFNADLLEHFVPGYQSPSLVDLTIRSPWPS</sequence>
<feature type="domain" description="HD" evidence="1">
    <location>
        <begin position="32"/>
        <end position="128"/>
    </location>
</feature>
<dbReference type="PANTHER" id="PTHR35569">
    <property type="entry name" value="CYANAMIDE HYDRATASE DDI2-RELATED"/>
    <property type="match status" value="1"/>
</dbReference>
<dbReference type="SUPFAM" id="SSF109604">
    <property type="entry name" value="HD-domain/PDEase-like"/>
    <property type="match status" value="1"/>
</dbReference>
<dbReference type="PANTHER" id="PTHR35569:SF1">
    <property type="entry name" value="CYANAMIDE HYDRATASE DDI2-RELATED"/>
    <property type="match status" value="1"/>
</dbReference>
<dbReference type="InterPro" id="IPR003607">
    <property type="entry name" value="HD/PDEase_dom"/>
</dbReference>
<gene>
    <name evidence="2" type="ORF">SAMN05421684_7171</name>
</gene>
<keyword evidence="3" id="KW-1185">Reference proteome</keyword>
<dbReference type="AlphaFoldDB" id="A0A1H3UFE3"/>
<evidence type="ECO:0000313" key="3">
    <source>
        <dbReference type="Proteomes" id="UP000199632"/>
    </source>
</evidence>
<dbReference type="RefSeq" id="WP_090801954.1">
    <property type="nucleotide sequence ID" value="NZ_BOND01000005.1"/>
</dbReference>
<evidence type="ECO:0000313" key="2">
    <source>
        <dbReference type="EMBL" id="SDZ61056.1"/>
    </source>
</evidence>
<dbReference type="InterPro" id="IPR006674">
    <property type="entry name" value="HD_domain"/>
</dbReference>
<dbReference type="EMBL" id="FNQB01000004">
    <property type="protein sequence ID" value="SDZ61056.1"/>
    <property type="molecule type" value="Genomic_DNA"/>
</dbReference>
<dbReference type="Pfam" id="PF01966">
    <property type="entry name" value="HD"/>
    <property type="match status" value="1"/>
</dbReference>
<reference evidence="3" key="1">
    <citation type="submission" date="2016-10" db="EMBL/GenBank/DDBJ databases">
        <authorList>
            <person name="Varghese N."/>
            <person name="Submissions S."/>
        </authorList>
    </citation>
    <scope>NUCLEOTIDE SEQUENCE [LARGE SCALE GENOMIC DNA]</scope>
    <source>
        <strain evidence="3">DSM 44718</strain>
    </source>
</reference>
<dbReference type="OrthoDB" id="8478129at2"/>
<accession>A0A1H3UFE3</accession>
<dbReference type="CDD" id="cd00077">
    <property type="entry name" value="HDc"/>
    <property type="match status" value="1"/>
</dbReference>
<name>A0A1H3UFE3_9ACTN</name>
<protein>
    <submittedName>
        <fullName evidence="2">HD domain-containing protein</fullName>
    </submittedName>
</protein>
<dbReference type="Proteomes" id="UP000199632">
    <property type="component" value="Unassembled WGS sequence"/>
</dbReference>
<dbReference type="Gene3D" id="1.10.3210.10">
    <property type="entry name" value="Hypothetical protein af1432"/>
    <property type="match status" value="1"/>
</dbReference>
<evidence type="ECO:0000259" key="1">
    <source>
        <dbReference type="Pfam" id="PF01966"/>
    </source>
</evidence>
<proteinExistence type="predicted"/>
<dbReference type="STRING" id="137265.SAMN05421684_7171"/>
<organism evidence="2 3">
    <name type="scientific">Asanoa ishikariensis</name>
    <dbReference type="NCBI Taxonomy" id="137265"/>
    <lineage>
        <taxon>Bacteria</taxon>
        <taxon>Bacillati</taxon>
        <taxon>Actinomycetota</taxon>
        <taxon>Actinomycetes</taxon>
        <taxon>Micromonosporales</taxon>
        <taxon>Micromonosporaceae</taxon>
        <taxon>Asanoa</taxon>
    </lineage>
</organism>